<evidence type="ECO:0000313" key="3">
    <source>
        <dbReference type="Proteomes" id="UP000008066"/>
    </source>
</evidence>
<dbReference type="InterPro" id="IPR039278">
    <property type="entry name" value="Red1"/>
</dbReference>
<protein>
    <recommendedName>
        <fullName evidence="6">Zinc-finger domain-containing protein</fullName>
    </recommendedName>
</protein>
<proteinExistence type="evidence at protein level"/>
<feature type="compositionally biased region" description="Polar residues" evidence="1">
    <location>
        <begin position="520"/>
        <end position="546"/>
    </location>
</feature>
<feature type="region of interest" description="Disordered" evidence="1">
    <location>
        <begin position="694"/>
        <end position="766"/>
    </location>
</feature>
<keyword evidence="3" id="KW-1185">Reference proteome</keyword>
<feature type="binding site" evidence="4 5">
    <location>
        <position position="1084"/>
    </location>
    <ligand>
        <name>Zn(2+)</name>
        <dbReference type="ChEBI" id="CHEBI:29105"/>
    </ligand>
</feature>
<feature type="compositionally biased region" description="Polar residues" evidence="1">
    <location>
        <begin position="705"/>
        <end position="719"/>
    </location>
</feature>
<evidence type="ECO:0000313" key="2">
    <source>
        <dbReference type="EMBL" id="EGS23011.1"/>
    </source>
</evidence>
<evidence type="ECO:0008006" key="6">
    <source>
        <dbReference type="Google" id="ProtNLM"/>
    </source>
</evidence>
<feature type="compositionally biased region" description="Polar residues" evidence="1">
    <location>
        <begin position="186"/>
        <end position="207"/>
    </location>
</feature>
<feature type="region of interest" description="Disordered" evidence="1">
    <location>
        <begin position="100"/>
        <end position="154"/>
    </location>
</feature>
<feature type="compositionally biased region" description="Acidic residues" evidence="1">
    <location>
        <begin position="611"/>
        <end position="620"/>
    </location>
</feature>
<feature type="compositionally biased region" description="Polar residues" evidence="1">
    <location>
        <begin position="654"/>
        <end position="670"/>
    </location>
</feature>
<evidence type="ECO:0007829" key="5">
    <source>
        <dbReference type="PDB" id="6YGU"/>
    </source>
</evidence>
<gene>
    <name evidence="2" type="ORF">CTHT_0014920</name>
</gene>
<feature type="compositionally biased region" description="Basic and acidic residues" evidence="1">
    <location>
        <begin position="672"/>
        <end position="682"/>
    </location>
</feature>
<keyword evidence="4 5" id="KW-0002">3D-structure</keyword>
<feature type="compositionally biased region" description="Basic and acidic residues" evidence="1">
    <location>
        <begin position="1015"/>
        <end position="1027"/>
    </location>
</feature>
<dbReference type="RefSeq" id="XP_006692003.1">
    <property type="nucleotide sequence ID" value="XM_006691940.1"/>
</dbReference>
<dbReference type="GO" id="GO:0000178">
    <property type="term" value="C:exosome (RNase complex)"/>
    <property type="evidence" value="ECO:0007669"/>
    <property type="project" value="TreeGrafter"/>
</dbReference>
<dbReference type="Proteomes" id="UP000008066">
    <property type="component" value="Unassembled WGS sequence"/>
</dbReference>
<evidence type="ECO:0007829" key="4">
    <source>
        <dbReference type="PDB" id="6YFV"/>
    </source>
</evidence>
<feature type="region of interest" description="Disordered" evidence="1">
    <location>
        <begin position="178"/>
        <end position="299"/>
    </location>
</feature>
<dbReference type="PANTHER" id="PTHR21563">
    <property type="entry name" value="ZINC FINGER C3H1 DOMAIN-CONTAINING PROTEIN"/>
    <property type="match status" value="1"/>
</dbReference>
<feature type="compositionally biased region" description="Low complexity" evidence="1">
    <location>
        <begin position="397"/>
        <end position="406"/>
    </location>
</feature>
<feature type="region of interest" description="Disordered" evidence="1">
    <location>
        <begin position="914"/>
        <end position="1031"/>
    </location>
</feature>
<feature type="compositionally biased region" description="Basic and acidic residues" evidence="1">
    <location>
        <begin position="737"/>
        <end position="766"/>
    </location>
</feature>
<dbReference type="EMBL" id="GL988039">
    <property type="protein sequence ID" value="EGS23011.1"/>
    <property type="molecule type" value="Genomic_DNA"/>
</dbReference>
<feature type="region of interest" description="Disordered" evidence="1">
    <location>
        <begin position="1"/>
        <end position="31"/>
    </location>
</feature>
<dbReference type="STRING" id="759272.G0S1V1"/>
<feature type="binding site" evidence="4 5">
    <location>
        <position position="1075"/>
    </location>
    <ligand>
        <name>Zn(2+)</name>
        <dbReference type="ChEBI" id="CHEBI:29105"/>
    </ligand>
</feature>
<keyword evidence="4 5" id="KW-0862">Zinc</keyword>
<feature type="compositionally biased region" description="Low complexity" evidence="1">
    <location>
        <begin position="13"/>
        <end position="24"/>
    </location>
</feature>
<feature type="compositionally biased region" description="Basic and acidic residues" evidence="1">
    <location>
        <begin position="407"/>
        <end position="425"/>
    </location>
</feature>
<accession>G0S1V1</accession>
<feature type="region of interest" description="Disordered" evidence="1">
    <location>
        <begin position="362"/>
        <end position="682"/>
    </location>
</feature>
<feature type="compositionally biased region" description="Polar residues" evidence="1">
    <location>
        <begin position="282"/>
        <end position="299"/>
    </location>
</feature>
<feature type="compositionally biased region" description="Polar residues" evidence="1">
    <location>
        <begin position="364"/>
        <end position="376"/>
    </location>
</feature>
<dbReference type="GO" id="GO:0046872">
    <property type="term" value="F:metal ion binding"/>
    <property type="evidence" value="ECO:0007669"/>
    <property type="project" value="UniProtKB-KW"/>
</dbReference>
<dbReference type="KEGG" id="cthr:CTHT_0014920"/>
<dbReference type="GeneID" id="18255530"/>
<organism evidence="3">
    <name type="scientific">Chaetomium thermophilum (strain DSM 1495 / CBS 144.50 / IMI 039719)</name>
    <name type="common">Thermochaetoides thermophila</name>
    <dbReference type="NCBI Taxonomy" id="759272"/>
    <lineage>
        <taxon>Eukaryota</taxon>
        <taxon>Fungi</taxon>
        <taxon>Dikarya</taxon>
        <taxon>Ascomycota</taxon>
        <taxon>Pezizomycotina</taxon>
        <taxon>Sordariomycetes</taxon>
        <taxon>Sordariomycetidae</taxon>
        <taxon>Sordariales</taxon>
        <taxon>Chaetomiaceae</taxon>
        <taxon>Thermochaetoides</taxon>
    </lineage>
</organism>
<feature type="compositionally biased region" description="Polar residues" evidence="1">
    <location>
        <begin position="971"/>
        <end position="983"/>
    </location>
</feature>
<feature type="region of interest" description="Disordered" evidence="1">
    <location>
        <begin position="797"/>
        <end position="896"/>
    </location>
</feature>
<keyword evidence="4 5" id="KW-0479">Metal-binding</keyword>
<dbReference type="OMA" id="PHNIRYS"/>
<feature type="compositionally biased region" description="Basic and acidic residues" evidence="1">
    <location>
        <begin position="797"/>
        <end position="809"/>
    </location>
</feature>
<dbReference type="GO" id="GO:0005634">
    <property type="term" value="C:nucleus"/>
    <property type="evidence" value="ECO:0007669"/>
    <property type="project" value="TreeGrafter"/>
</dbReference>
<reference evidence="2 3" key="1">
    <citation type="journal article" date="2011" name="Cell">
        <title>Insight into structure and assembly of the nuclear pore complex by utilizing the genome of a eukaryotic thermophile.</title>
        <authorList>
            <person name="Amlacher S."/>
            <person name="Sarges P."/>
            <person name="Flemming D."/>
            <person name="van Noort V."/>
            <person name="Kunze R."/>
            <person name="Devos D.P."/>
            <person name="Arumugam M."/>
            <person name="Bork P."/>
            <person name="Hurt E."/>
        </authorList>
    </citation>
    <scope>NUCLEOTIDE SEQUENCE [LARGE SCALE GENOMIC DNA]</scope>
    <source>
        <strain evidence="3">DSM 1495 / CBS 144.50 / IMI 039719</strain>
    </source>
</reference>
<feature type="compositionally biased region" description="Low complexity" evidence="1">
    <location>
        <begin position="914"/>
        <end position="929"/>
    </location>
</feature>
<feature type="compositionally biased region" description="Polar residues" evidence="1">
    <location>
        <begin position="119"/>
        <end position="145"/>
    </location>
</feature>
<feature type="compositionally biased region" description="Low complexity" evidence="1">
    <location>
        <begin position="106"/>
        <end position="118"/>
    </location>
</feature>
<dbReference type="PANTHER" id="PTHR21563:SF3">
    <property type="entry name" value="ZINC FINGER C3H1 DOMAIN-CONTAINING PROTEIN"/>
    <property type="match status" value="1"/>
</dbReference>
<dbReference type="PDB" id="6YFV">
    <property type="method" value="X-ray"/>
    <property type="resolution" value="2.75 A"/>
    <property type="chains" value="B/D=1032-1108"/>
</dbReference>
<dbReference type="eggNOG" id="KOG4839">
    <property type="taxonomic scope" value="Eukaryota"/>
</dbReference>
<feature type="binding site" evidence="4 5">
    <location>
        <position position="1092"/>
    </location>
    <ligand>
        <name>Zn(2+)</name>
        <dbReference type="ChEBI" id="CHEBI:29105"/>
    </ligand>
</feature>
<sequence length="1169" mass="124723">MSQYPPPPSFGYGLPQQGQQSSQPAFPHNPYVYPGYHASPYPSAFASPAQPFTQQPVQVSQASQALQASFAYNATHIPGLGMANAPHGVAAFNPWTQAAPIPPPVTSTSTAQASPSTSFISQQSETMQSAPAVSALSNQPAKPSNPATPVPPVSTSRIAYEVEIEEGELSEGQFEDLYEPQESGPKPTQSTPKLSRTVNPSQPTSAVDTPDGGFYSSSDEDDGPKAAELAAENRDRSASYSPFLSPREGSRASTSQPPLIKETVANGNHAAPSGEACESWNAKHNSQPSVNFSESQSGQNAPATYLNSFGSLQEARKAAQKALLRLRPLGLSFKTYIEEGFDEQVIRNLFRDLQFKTDEDLTGVQPTPAQQQNEGSKATKPGQAVATLQPTFGSKVATAQQTQDQATKGEERKDRIARLLAEKAAKGSAKSVTASPSAPVKPTTAETKPQTQQGSMPTATPPTGPKGRVWGEKERILQQKILALQKSREAQAAQKSTPSKAEPAPAQGSQNGSPVPPQQWPNAPSGPSSTTIPTGPRASSAQSLVGIQTAPAPSQAPPSLPGLATPTNTQPNPAAQRKRPVAADFVDYSASSKRPYGHVRNDNSFIIDVSDASDDEEMDMDMGSPVEEAPPSQPVANRGPSMREFPPRTETFTHRQISSPVPSLTPSGLNNKRRETELDLKEKAIQEMKKKIALAEARRKAKQAVSGSATPNQVGVGTPSSEKTSESSSTSLSKSSDAAKVDSEQQVDRRGQIRNIDLPRVESSLEEKLRRLRQLREEEAQLQAEINKALAEKKQLADELEHLEKRREATPQLTTSESSVDSGLNKGQSNGHPSNDRKTGYNARPPAEGLPTGATTTAPQPAPETSAGGDEAVTPTAAARSDRAESNAPVTADSSVGGSTLVAAAAAEAEVASTLAPAASAGGDDSSPGTSQPNHEGRADETESMDLESRSSSPTTASVDQAVQREASGAGENSGSVPQQISVAAQPREEAQELEVDTAGEVKVVSRGGVDTDQLTDHQVSDERGSKQDNTALSYSSPLRFFRNFRFHPEFTRLVAGGWRSLTYSSRIDPDKEMCPYELEGTQCPSGCSFQHFVDITPADERILLELSNSDMFDGEDKVRFVEGLRALLHRFKADKIRDFETIARGIIEYRFQHIGDRSKLLPLDGVSI</sequence>
<dbReference type="AlphaFoldDB" id="G0S1V1"/>
<dbReference type="PDB" id="6YGU">
    <property type="method" value="X-ray"/>
    <property type="resolution" value="1.99 A"/>
    <property type="chains" value="B/D=1032-1108"/>
</dbReference>
<feature type="compositionally biased region" description="Low complexity" evidence="1">
    <location>
        <begin position="720"/>
        <end position="736"/>
    </location>
</feature>
<dbReference type="OrthoDB" id="1922977at2759"/>
<feature type="binding site" evidence="4 5">
    <location>
        <position position="1088"/>
    </location>
    <ligand>
        <name>Zn(2+)</name>
        <dbReference type="ChEBI" id="CHEBI:29105"/>
    </ligand>
</feature>
<reference evidence="4 5" key="2">
    <citation type="journal article" date="2021" name="Nat. Commun.">
        <title>The zinc-finger protein Red1 orchestrates MTREC submodules and binds the Mtl1 helicase arch domain.</title>
        <authorList>
            <person name="Dobrev N."/>
            <person name="Ahmed Y.L."/>
            <person name="Sivadas A."/>
            <person name="Soni K."/>
            <person name="Fischer T."/>
            <person name="Sinning I."/>
        </authorList>
    </citation>
    <scope>X-RAY CRYSTALLOGRAPHY (1.99 ANGSTROMS) OF 1032-1108 IN COMPLEX WITH ZN(2+)</scope>
</reference>
<dbReference type="SMR" id="G0S1V1"/>
<feature type="compositionally biased region" description="Polar residues" evidence="1">
    <location>
        <begin position="811"/>
        <end position="833"/>
    </location>
</feature>
<feature type="compositionally biased region" description="Polar residues" evidence="1">
    <location>
        <begin position="950"/>
        <end position="961"/>
    </location>
</feature>
<dbReference type="HOGENOM" id="CLU_006646_0_0_1"/>
<evidence type="ECO:0000256" key="1">
    <source>
        <dbReference type="SAM" id="MobiDB-lite"/>
    </source>
</evidence>
<feature type="compositionally biased region" description="Polar residues" evidence="1">
    <location>
        <begin position="444"/>
        <end position="458"/>
    </location>
</feature>
<name>G0S1V1_CHATD</name>
<feature type="compositionally biased region" description="Low complexity" evidence="1">
    <location>
        <begin position="845"/>
        <end position="867"/>
    </location>
</feature>